<name>A0A7C2BKX1_9CREN</name>
<feature type="binding site" evidence="10">
    <location>
        <position position="139"/>
    </location>
    <ligand>
        <name>CTP</name>
        <dbReference type="ChEBI" id="CHEBI:37563"/>
    </ligand>
</feature>
<dbReference type="Pfam" id="PF01909">
    <property type="entry name" value="NTP_transf_2"/>
    <property type="match status" value="1"/>
</dbReference>
<dbReference type="GO" id="GO:0042245">
    <property type="term" value="P:RNA repair"/>
    <property type="evidence" value="ECO:0007669"/>
    <property type="project" value="UniProtKB-KW"/>
</dbReference>
<dbReference type="InterPro" id="IPR008229">
    <property type="entry name" value="CCA-adding_arc"/>
</dbReference>
<dbReference type="InterPro" id="IPR043519">
    <property type="entry name" value="NT_sf"/>
</dbReference>
<dbReference type="InterPro" id="IPR048833">
    <property type="entry name" value="CAA_C"/>
</dbReference>
<comment type="catalytic activity">
    <reaction evidence="10">
        <text>a tRNA with a 3' CCA end + 2 CTP + ATP = a tRNA with a 3' CCACCA end + 3 diphosphate</text>
        <dbReference type="Rhea" id="RHEA:76235"/>
        <dbReference type="Rhea" id="RHEA-COMP:10468"/>
        <dbReference type="Rhea" id="RHEA-COMP:18655"/>
        <dbReference type="ChEBI" id="CHEBI:30616"/>
        <dbReference type="ChEBI" id="CHEBI:33019"/>
        <dbReference type="ChEBI" id="CHEBI:37563"/>
        <dbReference type="ChEBI" id="CHEBI:83071"/>
        <dbReference type="ChEBI" id="CHEBI:195187"/>
    </reaction>
</comment>
<feature type="binding site" evidence="10">
    <location>
        <position position="50"/>
    </location>
    <ligand>
        <name>CTP</name>
        <dbReference type="ChEBI" id="CHEBI:37563"/>
    </ligand>
</feature>
<feature type="binding site" evidence="10">
    <location>
        <position position="159"/>
    </location>
    <ligand>
        <name>CTP</name>
        <dbReference type="ChEBI" id="CHEBI:37563"/>
    </ligand>
</feature>
<feature type="domain" description="tRNA nucleotidyltransferase substrate binding" evidence="12">
    <location>
        <begin position="153"/>
        <end position="272"/>
    </location>
</feature>
<comment type="caution">
    <text evidence="14">The sequence shown here is derived from an EMBL/GenBank/DDBJ whole genome shotgun (WGS) entry which is preliminary data.</text>
</comment>
<dbReference type="GO" id="GO:0005524">
    <property type="term" value="F:ATP binding"/>
    <property type="evidence" value="ECO:0007669"/>
    <property type="project" value="UniProtKB-UniRule"/>
</dbReference>
<evidence type="ECO:0000256" key="5">
    <source>
        <dbReference type="ARBA" id="ARBA00022741"/>
    </source>
</evidence>
<feature type="binding site" evidence="10">
    <location>
        <position position="50"/>
    </location>
    <ligand>
        <name>ATP</name>
        <dbReference type="ChEBI" id="CHEBI:30616"/>
    </ligand>
</feature>
<organism evidence="14">
    <name type="scientific">Thermosphaera aggregans</name>
    <dbReference type="NCBI Taxonomy" id="54254"/>
    <lineage>
        <taxon>Archaea</taxon>
        <taxon>Thermoproteota</taxon>
        <taxon>Thermoprotei</taxon>
        <taxon>Desulfurococcales</taxon>
        <taxon>Desulfurococcaceae</taxon>
        <taxon>Thermosphaera</taxon>
    </lineage>
</organism>
<dbReference type="HAMAP" id="MF_01264">
    <property type="entry name" value="CCA_arch"/>
    <property type="match status" value="1"/>
</dbReference>
<dbReference type="SUPFAM" id="SSF81301">
    <property type="entry name" value="Nucleotidyltransferase"/>
    <property type="match status" value="1"/>
</dbReference>
<comment type="cofactor">
    <cofactor evidence="10">
        <name>Mg(2+)</name>
        <dbReference type="ChEBI" id="CHEBI:18420"/>
    </cofactor>
</comment>
<feature type="domain" description="Polymerase nucleotidyl transferase" evidence="11">
    <location>
        <begin position="26"/>
        <end position="139"/>
    </location>
</feature>
<evidence type="ECO:0000259" key="11">
    <source>
        <dbReference type="Pfam" id="PF01909"/>
    </source>
</evidence>
<dbReference type="InterPro" id="IPR006116">
    <property type="entry name" value="NT_2-5OAS_ClassI-CCAase"/>
</dbReference>
<evidence type="ECO:0000256" key="1">
    <source>
        <dbReference type="ARBA" id="ARBA00022679"/>
    </source>
</evidence>
<keyword evidence="6 10" id="KW-0692">RNA repair</keyword>
<comment type="similarity">
    <text evidence="10">Belongs to the tRNA nucleotidyltransferase/poly(A) polymerase family. Archaeal CCA-adding enzyme subfamily.</text>
</comment>
<dbReference type="Pfam" id="PF21133">
    <property type="entry name" value="CAA_C"/>
    <property type="match status" value="1"/>
</dbReference>
<dbReference type="PROSITE" id="PS50152">
    <property type="entry name" value="25A_SYNTH_3"/>
    <property type="match status" value="1"/>
</dbReference>
<dbReference type="Gene3D" id="1.10.1410.30">
    <property type="entry name" value="CCA tRNA nucleotidyltransferase, domain 2"/>
    <property type="match status" value="1"/>
</dbReference>
<comment type="miscellaneous">
    <text evidence="10">A single active site specifically recognizes both ATP and CTP and is responsible for their addition.</text>
</comment>
<evidence type="ECO:0000256" key="6">
    <source>
        <dbReference type="ARBA" id="ARBA00022800"/>
    </source>
</evidence>
<dbReference type="GO" id="GO:0000287">
    <property type="term" value="F:magnesium ion binding"/>
    <property type="evidence" value="ECO:0007669"/>
    <property type="project" value="UniProtKB-UniRule"/>
</dbReference>
<dbReference type="Gene3D" id="3.30.460.10">
    <property type="entry name" value="Beta Polymerase, domain 2"/>
    <property type="match status" value="1"/>
</dbReference>
<evidence type="ECO:0000256" key="10">
    <source>
        <dbReference type="HAMAP-Rule" id="MF_01264"/>
    </source>
</evidence>
<dbReference type="AlphaFoldDB" id="A0A7C2BKX1"/>
<feature type="binding site" evidence="10">
    <location>
        <position position="64"/>
    </location>
    <ligand>
        <name>Mg(2+)</name>
        <dbReference type="ChEBI" id="CHEBI:18420"/>
    </ligand>
</feature>
<dbReference type="InterPro" id="IPR011068">
    <property type="entry name" value="NuclTrfase_I-like_C"/>
</dbReference>
<evidence type="ECO:0000256" key="2">
    <source>
        <dbReference type="ARBA" id="ARBA00022694"/>
    </source>
</evidence>
<feature type="binding site" evidence="10">
    <location>
        <position position="116"/>
    </location>
    <ligand>
        <name>Mg(2+)</name>
        <dbReference type="ChEBI" id="CHEBI:18420"/>
    </ligand>
</feature>
<dbReference type="GO" id="GO:0000049">
    <property type="term" value="F:tRNA binding"/>
    <property type="evidence" value="ECO:0007669"/>
    <property type="project" value="UniProtKB-UniRule"/>
</dbReference>
<feature type="binding site" evidence="10">
    <location>
        <position position="168"/>
    </location>
    <ligand>
        <name>ATP</name>
        <dbReference type="ChEBI" id="CHEBI:30616"/>
    </ligand>
</feature>
<dbReference type="GO" id="GO:0004810">
    <property type="term" value="F:CCA tRNA nucleotidyltransferase activity"/>
    <property type="evidence" value="ECO:0007669"/>
    <property type="project" value="UniProtKB-UniRule"/>
</dbReference>
<comment type="subunit">
    <text evidence="10">Homodimer.</text>
</comment>
<evidence type="ECO:0000256" key="9">
    <source>
        <dbReference type="ARBA" id="ARBA00022884"/>
    </source>
</evidence>
<dbReference type="EMBL" id="DSJT01000023">
    <property type="protein sequence ID" value="HEF87635.1"/>
    <property type="molecule type" value="Genomic_DNA"/>
</dbReference>
<feature type="binding site" evidence="10">
    <location>
        <position position="62"/>
    </location>
    <ligand>
        <name>Mg(2+)</name>
        <dbReference type="ChEBI" id="CHEBI:18420"/>
    </ligand>
</feature>
<keyword evidence="5 10" id="KW-0547">Nucleotide-binding</keyword>
<dbReference type="InterPro" id="IPR002934">
    <property type="entry name" value="Polymerase_NTP_transf_dom"/>
</dbReference>
<dbReference type="SUPFAM" id="SSF55003">
    <property type="entry name" value="PAP/Archaeal CCA-adding enzyme, C-terminal domain"/>
    <property type="match status" value="1"/>
</dbReference>
<feature type="binding site" evidence="10">
    <location>
        <position position="139"/>
    </location>
    <ligand>
        <name>ATP</name>
        <dbReference type="ChEBI" id="CHEBI:30616"/>
    </ligand>
</feature>
<dbReference type="PIRSF" id="PIRSF005335">
    <property type="entry name" value="CCA_arch"/>
    <property type="match status" value="1"/>
</dbReference>
<evidence type="ECO:0000256" key="7">
    <source>
        <dbReference type="ARBA" id="ARBA00022840"/>
    </source>
</evidence>
<gene>
    <name evidence="10 14" type="primary">cca</name>
    <name evidence="14" type="ORF">ENP55_04990</name>
</gene>
<sequence>MDVEEKVLEMLKPRREEYELVESAYRKIAEKIEEKASLSGIQVEVTLQGSIAHDTWLSGDRDLDVFVLFPTSMTLEELRVKGFNILLEVAKEFGRYELRFAEHPYVRVFLNGVEADLVPAFKVSDPGKIVSAVDRTPFHTQYVSKTLTPGDKDQVRLLKKFMKTIGVYGAELKTKGFSGYAVELLIAKYRSFRKTLEEASNWETPVFINTLENADWEFLKKKLRRKYPDSVIYMPDPVDPLRNVTANVSLKALSTFILGARCFLKNPSIDFFIAEPQPVSLDEIIKYSTDRCLVVLKYELPEALPPDVLWGELQRVEANIVNLLENRDFEIIDSSTWTDEKYAAYIMLEASSCSTPEYKLYVGPKVTVKERSDNFISKHSENEYGPWIGKDGRLRSLKKRAISSIVDALKEWVKEYNSPPHLKPLTPSISRLNHEVVIEIMEKGGYAWLMEFVLKKPSWMAKCTG</sequence>
<dbReference type="Gene3D" id="3.30.70.590">
    <property type="entry name" value="Poly(A) polymerase predicted RNA binding domain"/>
    <property type="match status" value="1"/>
</dbReference>
<dbReference type="EC" id="2.7.7.72" evidence="10"/>
<evidence type="ECO:0000259" key="13">
    <source>
        <dbReference type="Pfam" id="PF21133"/>
    </source>
</evidence>
<dbReference type="SUPFAM" id="SSF81631">
    <property type="entry name" value="PAP/OAS1 substrate-binding domain"/>
    <property type="match status" value="1"/>
</dbReference>
<keyword evidence="4 10" id="KW-0479">Metal-binding</keyword>
<reference evidence="14" key="1">
    <citation type="journal article" date="2020" name="mSystems">
        <title>Genome- and Community-Level Interaction Insights into Carbon Utilization and Element Cycling Functions of Hydrothermarchaeota in Hydrothermal Sediment.</title>
        <authorList>
            <person name="Zhou Z."/>
            <person name="Liu Y."/>
            <person name="Xu W."/>
            <person name="Pan J."/>
            <person name="Luo Z.H."/>
            <person name="Li M."/>
        </authorList>
    </citation>
    <scope>NUCLEOTIDE SEQUENCE [LARGE SCALE GENOMIC DNA]</scope>
    <source>
        <strain evidence="14">SpSt-23</strain>
    </source>
</reference>
<keyword evidence="2 10" id="KW-0819">tRNA processing</keyword>
<evidence type="ECO:0000256" key="4">
    <source>
        <dbReference type="ARBA" id="ARBA00022723"/>
    </source>
</evidence>
<dbReference type="GO" id="GO:0001680">
    <property type="term" value="P:tRNA 3'-terminal CCA addition"/>
    <property type="evidence" value="ECO:0007669"/>
    <property type="project" value="UniProtKB-UniRule"/>
</dbReference>
<evidence type="ECO:0000256" key="3">
    <source>
        <dbReference type="ARBA" id="ARBA00022695"/>
    </source>
</evidence>
<comment type="function">
    <text evidence="10">Catalyzes the addition and repair of the essential 3'-terminal CCA sequence in tRNAs without using a nucleic acid template. Adds these three nucleotides in the order of C, C, and A to the tRNA nucleotide-73, using CTP and ATP as substrates and producing inorganic pyrophosphate. tRNA 3'-terminal CCA addition is required both for tRNA processing and repair. Also involved in tRNA surveillance by mediating tandem CCA addition to generate a CCACCA at the 3' terminus of unstable tRNAs. While stable tRNAs receive only 3'-terminal CCA, unstable tRNAs are marked with CCACCA and rapidly degraded.</text>
</comment>
<dbReference type="PANTHER" id="PTHR39643:SF1">
    <property type="entry name" value="CCA-ADDING ENZYME"/>
    <property type="match status" value="1"/>
</dbReference>
<accession>A0A7C2BKX1</accession>
<comment type="catalytic activity">
    <reaction evidence="10">
        <text>a tRNA precursor + 2 CTP + ATP = a tRNA with a 3' CCA end + 3 diphosphate</text>
        <dbReference type="Rhea" id="RHEA:14433"/>
        <dbReference type="Rhea" id="RHEA-COMP:10465"/>
        <dbReference type="Rhea" id="RHEA-COMP:10468"/>
        <dbReference type="ChEBI" id="CHEBI:30616"/>
        <dbReference type="ChEBI" id="CHEBI:33019"/>
        <dbReference type="ChEBI" id="CHEBI:37563"/>
        <dbReference type="ChEBI" id="CHEBI:74896"/>
        <dbReference type="ChEBI" id="CHEBI:83071"/>
        <dbReference type="EC" id="2.7.7.72"/>
    </reaction>
</comment>
<keyword evidence="8 10" id="KW-0460">Magnesium</keyword>
<dbReference type="CDD" id="cd05400">
    <property type="entry name" value="NT_2-5OAS_ClassI-CCAase"/>
    <property type="match status" value="1"/>
</dbReference>
<keyword evidence="1 10" id="KW-0808">Transferase</keyword>
<keyword evidence="7 10" id="KW-0067">ATP-binding</keyword>
<proteinExistence type="inferred from homology"/>
<keyword evidence="3 10" id="KW-0548">Nucleotidyltransferase</keyword>
<feature type="domain" description="CCA-adding enzyme C-terminal" evidence="13">
    <location>
        <begin position="292"/>
        <end position="411"/>
    </location>
</feature>
<dbReference type="NCBIfam" id="TIGR03671">
    <property type="entry name" value="cca_archaeal"/>
    <property type="match status" value="1"/>
</dbReference>
<dbReference type="InterPro" id="IPR042090">
    <property type="entry name" value="CCA_tRNA_nucleotrans_2"/>
</dbReference>
<keyword evidence="9 10" id="KW-0694">RNA-binding</keyword>
<dbReference type="Pfam" id="PF09249">
    <property type="entry name" value="tRNA_NucTransf2"/>
    <property type="match status" value="1"/>
</dbReference>
<dbReference type="PANTHER" id="PTHR39643">
    <property type="entry name" value="CCA-ADDING ENZYME"/>
    <property type="match status" value="1"/>
</dbReference>
<evidence type="ECO:0000259" key="12">
    <source>
        <dbReference type="Pfam" id="PF09249"/>
    </source>
</evidence>
<comment type="caution">
    <text evidence="10">Lacks conserved residue(s) required for the propagation of feature annotation.</text>
</comment>
<feature type="binding site" evidence="10">
    <location>
        <position position="159"/>
    </location>
    <ligand>
        <name>ATP</name>
        <dbReference type="ChEBI" id="CHEBI:30616"/>
    </ligand>
</feature>
<evidence type="ECO:0000256" key="8">
    <source>
        <dbReference type="ARBA" id="ARBA00022842"/>
    </source>
</evidence>
<evidence type="ECO:0000313" key="14">
    <source>
        <dbReference type="EMBL" id="HEF87635.1"/>
    </source>
</evidence>
<dbReference type="InterPro" id="IPR015329">
    <property type="entry name" value="tRNA_NucTransf2"/>
</dbReference>
<protein>
    <recommendedName>
        <fullName evidence="10">CCA-adding enzyme</fullName>
        <ecNumber evidence="10">2.7.7.72</ecNumber>
    </recommendedName>
    <alternativeName>
        <fullName evidence="10">CCA tRNA nucleotidyltransferase</fullName>
    </alternativeName>
    <alternativeName>
        <fullName evidence="10">tRNA CCA-pyrophosphorylase</fullName>
    </alternativeName>
    <alternativeName>
        <fullName evidence="10">tRNA adenylyl-/cytidylyl- transferase</fullName>
    </alternativeName>
    <alternativeName>
        <fullName evidence="10">tRNA nucleotidyltransferase</fullName>
    </alternativeName>
    <alternativeName>
        <fullName evidence="10">tRNA-NT</fullName>
    </alternativeName>
</protein>
<feature type="binding site" evidence="10">
    <location>
        <position position="168"/>
    </location>
    <ligand>
        <name>CTP</name>
        <dbReference type="ChEBI" id="CHEBI:37563"/>
    </ligand>
</feature>